<sequence>MTLLQMIGVFVLGLPFETQVTLIGVGRVDFVVAGWLIIECDSREFHEGWDKQVDDRARDLAAARLGYVTIRPIAADVFNRPDTVRAAIKEVVDVLGPLLGDRPRPKLRKNHRIPA</sequence>
<feature type="domain" description="DUF559" evidence="1">
    <location>
        <begin position="12"/>
        <end position="92"/>
    </location>
</feature>
<evidence type="ECO:0000313" key="2">
    <source>
        <dbReference type="EMBL" id="MEJ1089573.1"/>
    </source>
</evidence>
<organism evidence="2 3">
    <name type="scientific">Microbacterium bandirmense</name>
    <dbReference type="NCBI Taxonomy" id="3122050"/>
    <lineage>
        <taxon>Bacteria</taxon>
        <taxon>Bacillati</taxon>
        <taxon>Actinomycetota</taxon>
        <taxon>Actinomycetes</taxon>
        <taxon>Micrococcales</taxon>
        <taxon>Microbacteriaceae</taxon>
        <taxon>Microbacterium</taxon>
    </lineage>
</organism>
<evidence type="ECO:0000313" key="3">
    <source>
        <dbReference type="Proteomes" id="UP001371224"/>
    </source>
</evidence>
<proteinExistence type="predicted"/>
<keyword evidence="3" id="KW-1185">Reference proteome</keyword>
<dbReference type="Pfam" id="PF04480">
    <property type="entry name" value="DUF559"/>
    <property type="match status" value="1"/>
</dbReference>
<evidence type="ECO:0000259" key="1">
    <source>
        <dbReference type="Pfam" id="PF04480"/>
    </source>
</evidence>
<accession>A0ABU8LEJ4</accession>
<name>A0ABU8LEJ4_9MICO</name>
<dbReference type="EMBL" id="JBBDGM010000015">
    <property type="protein sequence ID" value="MEJ1089573.1"/>
    <property type="molecule type" value="Genomic_DNA"/>
</dbReference>
<protein>
    <submittedName>
        <fullName evidence="2">DUF559 domain-containing protein</fullName>
    </submittedName>
</protein>
<dbReference type="RefSeq" id="WP_337333221.1">
    <property type="nucleotide sequence ID" value="NZ_JBBDGM010000015.1"/>
</dbReference>
<reference evidence="2 3" key="1">
    <citation type="submission" date="2024-02" db="EMBL/GenBank/DDBJ databases">
        <authorList>
            <person name="Saticioglu I.B."/>
        </authorList>
    </citation>
    <scope>NUCLEOTIDE SEQUENCE [LARGE SCALE GENOMIC DNA]</scope>
    <source>
        <strain evidence="2 3">Mu-80</strain>
    </source>
</reference>
<dbReference type="Gene3D" id="3.40.960.10">
    <property type="entry name" value="VSR Endonuclease"/>
    <property type="match status" value="1"/>
</dbReference>
<dbReference type="InterPro" id="IPR007569">
    <property type="entry name" value="DUF559"/>
</dbReference>
<gene>
    <name evidence="2" type="ORF">WDU99_14745</name>
</gene>
<dbReference type="Proteomes" id="UP001371224">
    <property type="component" value="Unassembled WGS sequence"/>
</dbReference>
<comment type="caution">
    <text evidence="2">The sequence shown here is derived from an EMBL/GenBank/DDBJ whole genome shotgun (WGS) entry which is preliminary data.</text>
</comment>